<feature type="compositionally biased region" description="Low complexity" evidence="3">
    <location>
        <begin position="387"/>
        <end position="408"/>
    </location>
</feature>
<comment type="caution">
    <text evidence="6">The sequence shown here is derived from an EMBL/GenBank/DDBJ whole genome shotgun (WGS) entry which is preliminary data.</text>
</comment>
<keyword evidence="7" id="KW-1185">Reference proteome</keyword>
<feature type="domain" description="Glycosyl transferase family 1" evidence="4">
    <location>
        <begin position="179"/>
        <end position="333"/>
    </location>
</feature>
<dbReference type="GO" id="GO:0016757">
    <property type="term" value="F:glycosyltransferase activity"/>
    <property type="evidence" value="ECO:0007669"/>
    <property type="project" value="UniProtKB-KW"/>
</dbReference>
<dbReference type="Pfam" id="PF13439">
    <property type="entry name" value="Glyco_transf_4"/>
    <property type="match status" value="1"/>
</dbReference>
<evidence type="ECO:0000256" key="1">
    <source>
        <dbReference type="ARBA" id="ARBA00022676"/>
    </source>
</evidence>
<reference evidence="6 7" key="1">
    <citation type="submission" date="2018-10" db="EMBL/GenBank/DDBJ databases">
        <title>Sequencing the genomes of 1000 actinobacteria strains.</title>
        <authorList>
            <person name="Klenk H.-P."/>
        </authorList>
    </citation>
    <scope>NUCLEOTIDE SEQUENCE [LARGE SCALE GENOMIC DNA]</scope>
    <source>
        <strain evidence="6 7">DSM 17894</strain>
    </source>
</reference>
<dbReference type="PANTHER" id="PTHR45947:SF13">
    <property type="entry name" value="TRANSFERASE"/>
    <property type="match status" value="1"/>
</dbReference>
<accession>A0A495IL61</accession>
<evidence type="ECO:0000259" key="4">
    <source>
        <dbReference type="Pfam" id="PF00534"/>
    </source>
</evidence>
<dbReference type="Gene3D" id="3.40.50.2000">
    <property type="entry name" value="Glycogen Phosphorylase B"/>
    <property type="match status" value="2"/>
</dbReference>
<feature type="region of interest" description="Disordered" evidence="3">
    <location>
        <begin position="374"/>
        <end position="458"/>
    </location>
</feature>
<dbReference type="InterPro" id="IPR001296">
    <property type="entry name" value="Glyco_trans_1"/>
</dbReference>
<feature type="domain" description="Glycosyltransferase subfamily 4-like N-terminal" evidence="5">
    <location>
        <begin position="14"/>
        <end position="162"/>
    </location>
</feature>
<dbReference type="Proteomes" id="UP000280008">
    <property type="component" value="Unassembled WGS sequence"/>
</dbReference>
<evidence type="ECO:0000313" key="7">
    <source>
        <dbReference type="Proteomes" id="UP000280008"/>
    </source>
</evidence>
<name>A0A495IL61_9MICO</name>
<feature type="compositionally biased region" description="Polar residues" evidence="3">
    <location>
        <begin position="448"/>
        <end position="458"/>
    </location>
</feature>
<evidence type="ECO:0000256" key="3">
    <source>
        <dbReference type="SAM" id="MobiDB-lite"/>
    </source>
</evidence>
<proteinExistence type="predicted"/>
<dbReference type="RefSeq" id="WP_121371629.1">
    <property type="nucleotide sequence ID" value="NZ_RBKS01000001.1"/>
</dbReference>
<sequence length="458" mass="48900">MRILTGTEVLSPQGGLEVCVFEDAIALADAGHDVTLLYTRDGSQRPFFERAGVRLWGPVRFLFDPRRAVKDLARFVRSALRTRRLGVDVLWLNRPENIIWAQVVSRLARVPLVVHLHHAPNYRWERLLMRGVAHSIAVSDYMKTVWTDAGVPADRISVVSNALPAGKYRPATPAQNAAARERLGVTGDARVVLYYGRITRNKGVLTALEAWKTLGLDPSRAVLVLAGNRVGAGSDDDQAIGEALEALQPGSVVRLPNQDDVSWLLHAADLVVAPSWEPESFGRTVVEAFSAGLPAIGSDLGGAHDILSGPLERFSVPSRDSGALAAKIESLLDWRVAEPALGRVVTCEVARRFSYDDHLAGIVRILEAAAGGGRARGRRSPVGNSGDGVAPAPSDAPDAPVSGVAAALADERAAAAAGDERAAAGDERPARASRPLDSVPAALRDSALRQTRTSVTIR</sequence>
<dbReference type="PANTHER" id="PTHR45947">
    <property type="entry name" value="SULFOQUINOVOSYL TRANSFERASE SQD2"/>
    <property type="match status" value="1"/>
</dbReference>
<evidence type="ECO:0000259" key="5">
    <source>
        <dbReference type="Pfam" id="PF13439"/>
    </source>
</evidence>
<dbReference type="GO" id="GO:1901137">
    <property type="term" value="P:carbohydrate derivative biosynthetic process"/>
    <property type="evidence" value="ECO:0007669"/>
    <property type="project" value="UniProtKB-ARBA"/>
</dbReference>
<gene>
    <name evidence="6" type="ORF">C8E83_3860</name>
</gene>
<feature type="compositionally biased region" description="Basic and acidic residues" evidence="3">
    <location>
        <begin position="409"/>
        <end position="430"/>
    </location>
</feature>
<protein>
    <submittedName>
        <fullName evidence="6">Glycosyltransferase involved in cell wall biosynthesis</fullName>
    </submittedName>
</protein>
<dbReference type="AlphaFoldDB" id="A0A495IL61"/>
<keyword evidence="2 6" id="KW-0808">Transferase</keyword>
<evidence type="ECO:0000256" key="2">
    <source>
        <dbReference type="ARBA" id="ARBA00022679"/>
    </source>
</evidence>
<organism evidence="6 7">
    <name type="scientific">Frondihabitans australicus</name>
    <dbReference type="NCBI Taxonomy" id="386892"/>
    <lineage>
        <taxon>Bacteria</taxon>
        <taxon>Bacillati</taxon>
        <taxon>Actinomycetota</taxon>
        <taxon>Actinomycetes</taxon>
        <taxon>Micrococcales</taxon>
        <taxon>Microbacteriaceae</taxon>
        <taxon>Frondihabitans</taxon>
    </lineage>
</organism>
<evidence type="ECO:0000313" key="6">
    <source>
        <dbReference type="EMBL" id="RKR76683.1"/>
    </source>
</evidence>
<dbReference type="InterPro" id="IPR028098">
    <property type="entry name" value="Glyco_trans_4-like_N"/>
</dbReference>
<dbReference type="OrthoDB" id="9809227at2"/>
<keyword evidence="1" id="KW-0328">Glycosyltransferase</keyword>
<dbReference type="EMBL" id="RBKS01000001">
    <property type="protein sequence ID" value="RKR76683.1"/>
    <property type="molecule type" value="Genomic_DNA"/>
</dbReference>
<dbReference type="CDD" id="cd03801">
    <property type="entry name" value="GT4_PimA-like"/>
    <property type="match status" value="1"/>
</dbReference>
<dbReference type="InterPro" id="IPR050194">
    <property type="entry name" value="Glycosyltransferase_grp1"/>
</dbReference>
<dbReference type="Pfam" id="PF00534">
    <property type="entry name" value="Glycos_transf_1"/>
    <property type="match status" value="1"/>
</dbReference>
<dbReference type="SUPFAM" id="SSF53756">
    <property type="entry name" value="UDP-Glycosyltransferase/glycogen phosphorylase"/>
    <property type="match status" value="1"/>
</dbReference>